<name>A0ABT4E0M1_9BACL</name>
<dbReference type="Gene3D" id="1.10.150.520">
    <property type="match status" value="1"/>
</dbReference>
<keyword evidence="2" id="KW-0479">Metal-binding</keyword>
<dbReference type="Pfam" id="PF13419">
    <property type="entry name" value="HAD_2"/>
    <property type="match status" value="1"/>
</dbReference>
<dbReference type="NCBIfam" id="TIGR01549">
    <property type="entry name" value="HAD-SF-IA-v1"/>
    <property type="match status" value="1"/>
</dbReference>
<dbReference type="InterPro" id="IPR006439">
    <property type="entry name" value="HAD-SF_hydro_IA"/>
</dbReference>
<dbReference type="Proteomes" id="UP001207626">
    <property type="component" value="Unassembled WGS sequence"/>
</dbReference>
<evidence type="ECO:0000313" key="6">
    <source>
        <dbReference type="Proteomes" id="UP001207626"/>
    </source>
</evidence>
<evidence type="ECO:0000256" key="1">
    <source>
        <dbReference type="ARBA" id="ARBA00001946"/>
    </source>
</evidence>
<dbReference type="InterPro" id="IPR023214">
    <property type="entry name" value="HAD_sf"/>
</dbReference>
<keyword evidence="4" id="KW-0460">Magnesium</keyword>
<proteinExistence type="predicted"/>
<dbReference type="PANTHER" id="PTHR46470:SF2">
    <property type="entry name" value="GLYCERALDEHYDE 3-PHOSPHATE PHOSPHATASE"/>
    <property type="match status" value="1"/>
</dbReference>
<evidence type="ECO:0000256" key="2">
    <source>
        <dbReference type="ARBA" id="ARBA00022723"/>
    </source>
</evidence>
<reference evidence="5 6" key="1">
    <citation type="submission" date="2022-05" db="EMBL/GenBank/DDBJ databases">
        <title>Genome Sequencing of Bee-Associated Microbes.</title>
        <authorList>
            <person name="Dunlap C."/>
        </authorList>
    </citation>
    <scope>NUCLEOTIDE SEQUENCE [LARGE SCALE GENOMIC DNA]</scope>
    <source>
        <strain evidence="5 6">NRRL NRS-1438</strain>
    </source>
</reference>
<evidence type="ECO:0000256" key="4">
    <source>
        <dbReference type="ARBA" id="ARBA00022842"/>
    </source>
</evidence>
<dbReference type="InterPro" id="IPR036412">
    <property type="entry name" value="HAD-like_sf"/>
</dbReference>
<comment type="caution">
    <text evidence="5">The sequence shown here is derived from an EMBL/GenBank/DDBJ whole genome shotgun (WGS) entry which is preliminary data.</text>
</comment>
<dbReference type="InterPro" id="IPR041492">
    <property type="entry name" value="HAD_2"/>
</dbReference>
<accession>A0ABT4E0M1</accession>
<dbReference type="SFLD" id="SFLDS00003">
    <property type="entry name" value="Haloacid_Dehalogenase"/>
    <property type="match status" value="1"/>
</dbReference>
<dbReference type="PRINTS" id="PR00413">
    <property type="entry name" value="HADHALOGNASE"/>
</dbReference>
<organism evidence="5 6">
    <name type="scientific">Paenibacillus apiarius</name>
    <dbReference type="NCBI Taxonomy" id="46240"/>
    <lineage>
        <taxon>Bacteria</taxon>
        <taxon>Bacillati</taxon>
        <taxon>Bacillota</taxon>
        <taxon>Bacilli</taxon>
        <taxon>Bacillales</taxon>
        <taxon>Paenibacillaceae</taxon>
        <taxon>Paenibacillus</taxon>
    </lineage>
</organism>
<sequence>MIKAGIFDLDDTLYQYEDINKIAIRELCTYTCNLLNIERDLFYKAFEYGRNSTKSGLKDCAAQHNRMIYMQKTLEFLGINSISYSLEMYDTYWNSILEHMHLNTQAVELFDYLRSTNIKIAICTDLTAHIQHRKVRRLGINKYIDCIVTSEEAGEEKPSNKMFQMCLDKLNVKSDEAFFVGDNFQKDVMGASHSGIIPIWYNPNERKGENDDIEYNEIKELIDIKEILKKAYL</sequence>
<gene>
    <name evidence="5" type="ORF">M5X09_26535</name>
</gene>
<protein>
    <submittedName>
        <fullName evidence="5">HAD-IA family hydrolase</fullName>
    </submittedName>
</protein>
<dbReference type="InterPro" id="IPR051400">
    <property type="entry name" value="HAD-like_hydrolase"/>
</dbReference>
<dbReference type="Gene3D" id="3.40.50.1000">
    <property type="entry name" value="HAD superfamily/HAD-like"/>
    <property type="match status" value="1"/>
</dbReference>
<evidence type="ECO:0000256" key="3">
    <source>
        <dbReference type="ARBA" id="ARBA00022801"/>
    </source>
</evidence>
<dbReference type="GO" id="GO:0016787">
    <property type="term" value="F:hydrolase activity"/>
    <property type="evidence" value="ECO:0007669"/>
    <property type="project" value="UniProtKB-KW"/>
</dbReference>
<dbReference type="EMBL" id="JAMDLW010000060">
    <property type="protein sequence ID" value="MCY9523163.1"/>
    <property type="molecule type" value="Genomic_DNA"/>
</dbReference>
<comment type="cofactor">
    <cofactor evidence="1">
        <name>Mg(2+)</name>
        <dbReference type="ChEBI" id="CHEBI:18420"/>
    </cofactor>
</comment>
<keyword evidence="6" id="KW-1185">Reference proteome</keyword>
<dbReference type="SUPFAM" id="SSF56784">
    <property type="entry name" value="HAD-like"/>
    <property type="match status" value="1"/>
</dbReference>
<evidence type="ECO:0000313" key="5">
    <source>
        <dbReference type="EMBL" id="MCY9523163.1"/>
    </source>
</evidence>
<dbReference type="SFLD" id="SFLDG01129">
    <property type="entry name" value="C1.5:_HAD__Beta-PGM__Phosphata"/>
    <property type="match status" value="1"/>
</dbReference>
<dbReference type="PANTHER" id="PTHR46470">
    <property type="entry name" value="N-ACYLNEURAMINATE-9-PHOSPHATASE"/>
    <property type="match status" value="1"/>
</dbReference>
<dbReference type="RefSeq" id="WP_087434071.1">
    <property type="nucleotide sequence ID" value="NZ_JAMDLV010000073.1"/>
</dbReference>
<keyword evidence="3 5" id="KW-0378">Hydrolase</keyword>